<proteinExistence type="predicted"/>
<protein>
    <submittedName>
        <fullName evidence="1">Uncharacterized protein</fullName>
    </submittedName>
</protein>
<accession>A0A7W6RTR9</accession>
<comment type="caution">
    <text evidence="1">The sequence shown here is derived from an EMBL/GenBank/DDBJ whole genome shotgun (WGS) entry which is preliminary data.</text>
</comment>
<gene>
    <name evidence="1" type="ORF">GGE12_005579</name>
</gene>
<evidence type="ECO:0000313" key="1">
    <source>
        <dbReference type="EMBL" id="MBB4277770.1"/>
    </source>
</evidence>
<evidence type="ECO:0000313" key="2">
    <source>
        <dbReference type="Proteomes" id="UP000533641"/>
    </source>
</evidence>
<dbReference type="RefSeq" id="WP_183928471.1">
    <property type="nucleotide sequence ID" value="NZ_JACIGM010000014.1"/>
</dbReference>
<name>A0A7W6RTR9_9HYPH</name>
<dbReference type="EMBL" id="JACIGM010000014">
    <property type="protein sequence ID" value="MBB4277770.1"/>
    <property type="molecule type" value="Genomic_DNA"/>
</dbReference>
<reference evidence="1 2" key="1">
    <citation type="submission" date="2020-08" db="EMBL/GenBank/DDBJ databases">
        <title>Genomic Encyclopedia of Type Strains, Phase IV (KMG-V): Genome sequencing to study the core and pangenomes of soil and plant-associated prokaryotes.</title>
        <authorList>
            <person name="Whitman W."/>
        </authorList>
    </citation>
    <scope>NUCLEOTIDE SEQUENCE [LARGE SCALE GENOMIC DNA]</scope>
    <source>
        <strain evidence="1 2">SEMIA 402</strain>
    </source>
</reference>
<dbReference type="AlphaFoldDB" id="A0A7W6RTR9"/>
<organism evidence="1 2">
    <name type="scientific">Rhizobium mongolense</name>
    <dbReference type="NCBI Taxonomy" id="57676"/>
    <lineage>
        <taxon>Bacteria</taxon>
        <taxon>Pseudomonadati</taxon>
        <taxon>Pseudomonadota</taxon>
        <taxon>Alphaproteobacteria</taxon>
        <taxon>Hyphomicrobiales</taxon>
        <taxon>Rhizobiaceae</taxon>
        <taxon>Rhizobium/Agrobacterium group</taxon>
        <taxon>Rhizobium</taxon>
    </lineage>
</organism>
<sequence length="48" mass="5152">MNRSANSVTIDAVLRDDASVRTVPRAQEVEATSPRGLMHQAMAIGQIS</sequence>
<dbReference type="Proteomes" id="UP000533641">
    <property type="component" value="Unassembled WGS sequence"/>
</dbReference>